<dbReference type="GO" id="GO:0005506">
    <property type="term" value="F:iron ion binding"/>
    <property type="evidence" value="ECO:0007669"/>
    <property type="project" value="InterPro"/>
</dbReference>
<dbReference type="CDD" id="cd11056">
    <property type="entry name" value="CYP6-like"/>
    <property type="match status" value="1"/>
</dbReference>
<comment type="caution">
    <text evidence="16">The sequence shown here is derived from an EMBL/GenBank/DDBJ whole genome shotgun (WGS) entry which is preliminary data.</text>
</comment>
<dbReference type="GO" id="GO:0020037">
    <property type="term" value="F:heme binding"/>
    <property type="evidence" value="ECO:0007669"/>
    <property type="project" value="InterPro"/>
</dbReference>
<keyword evidence="12" id="KW-0503">Monooxygenase</keyword>
<keyword evidence="13" id="KW-0472">Membrane</keyword>
<reference evidence="16 17" key="1">
    <citation type="journal article" date="2015" name="Genome Biol. Evol.">
        <title>The genome of winter moth (Operophtera brumata) provides a genomic perspective on sexual dimorphism and phenology.</title>
        <authorList>
            <person name="Derks M.F."/>
            <person name="Smit S."/>
            <person name="Salis L."/>
            <person name="Schijlen E."/>
            <person name="Bossers A."/>
            <person name="Mateman C."/>
            <person name="Pijl A.S."/>
            <person name="de Ridder D."/>
            <person name="Groenen M.A."/>
            <person name="Visser M.E."/>
            <person name="Megens H.J."/>
        </authorList>
    </citation>
    <scope>NUCLEOTIDE SEQUENCE [LARGE SCALE GENOMIC DNA]</scope>
    <source>
        <strain evidence="16">WM2013NL</strain>
        <tissue evidence="16">Head and thorax</tissue>
    </source>
</reference>
<dbReference type="GO" id="GO:0005789">
    <property type="term" value="C:endoplasmic reticulum membrane"/>
    <property type="evidence" value="ECO:0007669"/>
    <property type="project" value="UniProtKB-SubCell"/>
</dbReference>
<evidence type="ECO:0000256" key="8">
    <source>
        <dbReference type="ARBA" id="ARBA00022824"/>
    </source>
</evidence>
<dbReference type="EC" id="1.14.14.1" evidence="5"/>
<evidence type="ECO:0000313" key="16">
    <source>
        <dbReference type="EMBL" id="KOB66771.1"/>
    </source>
</evidence>
<dbReference type="AlphaFoldDB" id="A0A0L7KUN7"/>
<evidence type="ECO:0000256" key="5">
    <source>
        <dbReference type="ARBA" id="ARBA00012109"/>
    </source>
</evidence>
<evidence type="ECO:0000256" key="4">
    <source>
        <dbReference type="ARBA" id="ARBA00010617"/>
    </source>
</evidence>
<evidence type="ECO:0000256" key="7">
    <source>
        <dbReference type="ARBA" id="ARBA00022723"/>
    </source>
</evidence>
<evidence type="ECO:0000256" key="3">
    <source>
        <dbReference type="ARBA" id="ARBA00004406"/>
    </source>
</evidence>
<comment type="similarity">
    <text evidence="4">Belongs to the cytochrome P450 family.</text>
</comment>
<keyword evidence="11 15" id="KW-0408">Iron</keyword>
<evidence type="ECO:0000256" key="13">
    <source>
        <dbReference type="ARBA" id="ARBA00023136"/>
    </source>
</evidence>
<evidence type="ECO:0000256" key="1">
    <source>
        <dbReference type="ARBA" id="ARBA00001971"/>
    </source>
</evidence>
<comment type="cofactor">
    <cofactor evidence="1 15">
        <name>heme</name>
        <dbReference type="ChEBI" id="CHEBI:30413"/>
    </cofactor>
</comment>
<dbReference type="GO" id="GO:0016712">
    <property type="term" value="F:oxidoreductase activity, acting on paired donors, with incorporation or reduction of molecular oxygen, reduced flavin or flavoprotein as one donor, and incorporation of one atom of oxygen"/>
    <property type="evidence" value="ECO:0007669"/>
    <property type="project" value="UniProtKB-EC"/>
</dbReference>
<evidence type="ECO:0000256" key="6">
    <source>
        <dbReference type="ARBA" id="ARBA00022617"/>
    </source>
</evidence>
<keyword evidence="10" id="KW-0560">Oxidoreductase</keyword>
<protein>
    <recommendedName>
        <fullName evidence="5">unspecific monooxygenase</fullName>
        <ecNumber evidence="5">1.14.14.1</ecNumber>
    </recommendedName>
</protein>
<evidence type="ECO:0000256" key="14">
    <source>
        <dbReference type="ARBA" id="ARBA00047827"/>
    </source>
</evidence>
<dbReference type="PRINTS" id="PR00463">
    <property type="entry name" value="EP450I"/>
</dbReference>
<evidence type="ECO:0000256" key="2">
    <source>
        <dbReference type="ARBA" id="ARBA00004174"/>
    </source>
</evidence>
<dbReference type="PANTHER" id="PTHR24292">
    <property type="entry name" value="CYTOCHROME P450"/>
    <property type="match status" value="1"/>
</dbReference>
<dbReference type="InterPro" id="IPR002401">
    <property type="entry name" value="Cyt_P450_E_grp-I"/>
</dbReference>
<evidence type="ECO:0000256" key="11">
    <source>
        <dbReference type="ARBA" id="ARBA00023004"/>
    </source>
</evidence>
<name>A0A0L7KUN7_OPEBR</name>
<feature type="non-terminal residue" evidence="16">
    <location>
        <position position="402"/>
    </location>
</feature>
<evidence type="ECO:0000256" key="12">
    <source>
        <dbReference type="ARBA" id="ARBA00023033"/>
    </source>
</evidence>
<keyword evidence="7 15" id="KW-0479">Metal-binding</keyword>
<comment type="subcellular location">
    <subcellularLocation>
        <location evidence="3">Endoplasmic reticulum membrane</location>
        <topology evidence="3">Peripheral membrane protein</topology>
    </subcellularLocation>
    <subcellularLocation>
        <location evidence="2">Microsome membrane</location>
        <topology evidence="2">Peripheral membrane protein</topology>
    </subcellularLocation>
</comment>
<dbReference type="Pfam" id="PF00067">
    <property type="entry name" value="p450"/>
    <property type="match status" value="1"/>
</dbReference>
<dbReference type="InterPro" id="IPR036396">
    <property type="entry name" value="Cyt_P450_sf"/>
</dbReference>
<evidence type="ECO:0000256" key="15">
    <source>
        <dbReference type="PIRSR" id="PIRSR602401-1"/>
    </source>
</evidence>
<dbReference type="InterPro" id="IPR050476">
    <property type="entry name" value="Insect_CytP450_Detox"/>
</dbReference>
<dbReference type="PANTHER" id="PTHR24292:SF54">
    <property type="entry name" value="CYP9F3-RELATED"/>
    <property type="match status" value="1"/>
</dbReference>
<dbReference type="EMBL" id="JTDY01005666">
    <property type="protein sequence ID" value="KOB66771.1"/>
    <property type="molecule type" value="Genomic_DNA"/>
</dbReference>
<keyword evidence="9" id="KW-0492">Microsome</keyword>
<gene>
    <name evidence="16" type="ORF">OBRU01_21590</name>
</gene>
<proteinExistence type="inferred from homology"/>
<evidence type="ECO:0000313" key="17">
    <source>
        <dbReference type="Proteomes" id="UP000037510"/>
    </source>
</evidence>
<dbReference type="Gene3D" id="1.10.630.10">
    <property type="entry name" value="Cytochrome P450"/>
    <property type="match status" value="1"/>
</dbReference>
<evidence type="ECO:0000256" key="10">
    <source>
        <dbReference type="ARBA" id="ARBA00023002"/>
    </source>
</evidence>
<organism evidence="16 17">
    <name type="scientific">Operophtera brumata</name>
    <name type="common">Winter moth</name>
    <name type="synonym">Phalaena brumata</name>
    <dbReference type="NCBI Taxonomy" id="104452"/>
    <lineage>
        <taxon>Eukaryota</taxon>
        <taxon>Metazoa</taxon>
        <taxon>Ecdysozoa</taxon>
        <taxon>Arthropoda</taxon>
        <taxon>Hexapoda</taxon>
        <taxon>Insecta</taxon>
        <taxon>Pterygota</taxon>
        <taxon>Neoptera</taxon>
        <taxon>Endopterygota</taxon>
        <taxon>Lepidoptera</taxon>
        <taxon>Glossata</taxon>
        <taxon>Ditrysia</taxon>
        <taxon>Geometroidea</taxon>
        <taxon>Geometridae</taxon>
        <taxon>Larentiinae</taxon>
        <taxon>Operophtera</taxon>
    </lineage>
</organism>
<sequence length="402" mass="46529">MILLLWLVVAVVALVLYLWETYSRFSKHGVNHYRPIPLLGNAGDLTLKKCHIGEAIQKLYLAFPNDSRDHPRLGADQEGHRQGLRALPRPSLYRGRRFVIIRDLELIKKVTVKDYEHFLDHRSIVDDDIRAMVPFMVDVNKQMISMLKNKIHQSGTGSIDLECKDLTTRYANDVIASCVFGVKVDSHTDQKNDFYIMGKSTAHFGFRKIMVYLGYCAFPTIMKKFNQKLFEDDTKDFFTGLVMNNMKERETHNIHRPDMIHLLMEAKKAWSNDDLVSQAFLFFLAGFETVSSTMSFLLHELAVNPDVQERLVEEIRENDKRKGDKFDYNSIQNMSYMDMVVSGNYLLRKGESIGIPVWGIHRDPAFFPDPDRFDPERFSEQNKHSIKPCTYMPFGSGPRNCI</sequence>
<keyword evidence="6 15" id="KW-0349">Heme</keyword>
<evidence type="ECO:0000256" key="9">
    <source>
        <dbReference type="ARBA" id="ARBA00022848"/>
    </source>
</evidence>
<dbReference type="Proteomes" id="UP000037510">
    <property type="component" value="Unassembled WGS sequence"/>
</dbReference>
<keyword evidence="8" id="KW-0256">Endoplasmic reticulum</keyword>
<feature type="binding site" description="axial binding residue" evidence="15">
    <location>
        <position position="401"/>
    </location>
    <ligand>
        <name>heme</name>
        <dbReference type="ChEBI" id="CHEBI:30413"/>
    </ligand>
    <ligandPart>
        <name>Fe</name>
        <dbReference type="ChEBI" id="CHEBI:18248"/>
    </ligandPart>
</feature>
<accession>A0A0L7KUN7</accession>
<dbReference type="PRINTS" id="PR00385">
    <property type="entry name" value="P450"/>
</dbReference>
<dbReference type="SUPFAM" id="SSF48264">
    <property type="entry name" value="Cytochrome P450"/>
    <property type="match status" value="1"/>
</dbReference>
<dbReference type="STRING" id="104452.A0A0L7KUN7"/>
<keyword evidence="17" id="KW-1185">Reference proteome</keyword>
<dbReference type="InterPro" id="IPR001128">
    <property type="entry name" value="Cyt_P450"/>
</dbReference>
<comment type="catalytic activity">
    <reaction evidence="14">
        <text>an organic molecule + reduced [NADPH--hemoprotein reductase] + O2 = an alcohol + oxidized [NADPH--hemoprotein reductase] + H2O + H(+)</text>
        <dbReference type="Rhea" id="RHEA:17149"/>
        <dbReference type="Rhea" id="RHEA-COMP:11964"/>
        <dbReference type="Rhea" id="RHEA-COMP:11965"/>
        <dbReference type="ChEBI" id="CHEBI:15377"/>
        <dbReference type="ChEBI" id="CHEBI:15378"/>
        <dbReference type="ChEBI" id="CHEBI:15379"/>
        <dbReference type="ChEBI" id="CHEBI:30879"/>
        <dbReference type="ChEBI" id="CHEBI:57618"/>
        <dbReference type="ChEBI" id="CHEBI:58210"/>
        <dbReference type="ChEBI" id="CHEBI:142491"/>
        <dbReference type="EC" id="1.14.14.1"/>
    </reaction>
</comment>